<evidence type="ECO:0000313" key="2">
    <source>
        <dbReference type="EMBL" id="BDS10246.1"/>
    </source>
</evidence>
<dbReference type="EMBL" id="AP026867">
    <property type="protein sequence ID" value="BDS10246.1"/>
    <property type="molecule type" value="Genomic_DNA"/>
</dbReference>
<dbReference type="KEGG" id="aup:AsAng_0009540"/>
<dbReference type="Proteomes" id="UP001060919">
    <property type="component" value="Chromosome"/>
</dbReference>
<name>A0A915YBY3_9BACT</name>
<dbReference type="AlphaFoldDB" id="A0A915YBY3"/>
<dbReference type="SUPFAM" id="SSF53448">
    <property type="entry name" value="Nucleotide-diphospho-sugar transferases"/>
    <property type="match status" value="1"/>
</dbReference>
<gene>
    <name evidence="2" type="ORF">AsAng_0009540</name>
</gene>
<protein>
    <submittedName>
        <fullName evidence="2">Glycosyltransferase family 2 protein</fullName>
    </submittedName>
</protein>
<evidence type="ECO:0000313" key="3">
    <source>
        <dbReference type="Proteomes" id="UP001060919"/>
    </source>
</evidence>
<feature type="domain" description="Glycosyltransferase 2-like" evidence="1">
    <location>
        <begin position="4"/>
        <end position="133"/>
    </location>
</feature>
<dbReference type="PANTHER" id="PTHR22916">
    <property type="entry name" value="GLYCOSYLTRANSFERASE"/>
    <property type="match status" value="1"/>
</dbReference>
<dbReference type="RefSeq" id="WP_264791574.1">
    <property type="nucleotide sequence ID" value="NZ_AP026867.1"/>
</dbReference>
<dbReference type="PANTHER" id="PTHR22916:SF3">
    <property type="entry name" value="UDP-GLCNAC:BETAGAL BETA-1,3-N-ACETYLGLUCOSAMINYLTRANSFERASE-LIKE PROTEIN 1"/>
    <property type="match status" value="1"/>
</dbReference>
<accession>A0A915YBY3</accession>
<reference evidence="2" key="1">
    <citation type="submission" date="2022-09" db="EMBL/GenBank/DDBJ databases">
        <title>Aureispira anguillicida sp. nov., isolated from Leptocephalus of Japanese eel Anguilla japonica.</title>
        <authorList>
            <person name="Yuasa K."/>
            <person name="Mekata T."/>
            <person name="Ikunari K."/>
        </authorList>
    </citation>
    <scope>NUCLEOTIDE SEQUENCE</scope>
    <source>
        <strain evidence="2">EL160426</strain>
    </source>
</reference>
<keyword evidence="3" id="KW-1185">Reference proteome</keyword>
<dbReference type="Gene3D" id="3.90.550.10">
    <property type="entry name" value="Spore Coat Polysaccharide Biosynthesis Protein SpsA, Chain A"/>
    <property type="match status" value="1"/>
</dbReference>
<dbReference type="InterPro" id="IPR029044">
    <property type="entry name" value="Nucleotide-diphossugar_trans"/>
</dbReference>
<sequence length="281" mass="32213">MQLSVITATHHRAKKLAKHCLPSLLKQTNTQFEWVVINDGACPKTQELVQSYQDQLSITYIETTHQGLIAARNLGLDQASSELICFLDDDNSLAPSFIADMVDFFAKHKEISMCTPIRRQRRDSYRDGLRIKTGKEFFRPSLDAIPQDFVQNLPKAWFDSNGFTHRKQEQIRFNPNTLIMSDYEYLLQCFSIWGLHSLAILPKELVLYIQTNEGIIGQSTFSDWLKEFEFIQQNSAQYSIFELVPPEPWLSEQIETIRSKAIANKALPGFAKKPPVNNNLG</sequence>
<dbReference type="InterPro" id="IPR001173">
    <property type="entry name" value="Glyco_trans_2-like"/>
</dbReference>
<dbReference type="GO" id="GO:0016758">
    <property type="term" value="F:hexosyltransferase activity"/>
    <property type="evidence" value="ECO:0007669"/>
    <property type="project" value="UniProtKB-ARBA"/>
</dbReference>
<dbReference type="Pfam" id="PF00535">
    <property type="entry name" value="Glycos_transf_2"/>
    <property type="match status" value="1"/>
</dbReference>
<evidence type="ECO:0000259" key="1">
    <source>
        <dbReference type="Pfam" id="PF00535"/>
    </source>
</evidence>
<organism evidence="2 3">
    <name type="scientific">Aureispira anguillae</name>
    <dbReference type="NCBI Taxonomy" id="2864201"/>
    <lineage>
        <taxon>Bacteria</taxon>
        <taxon>Pseudomonadati</taxon>
        <taxon>Bacteroidota</taxon>
        <taxon>Saprospiria</taxon>
        <taxon>Saprospirales</taxon>
        <taxon>Saprospiraceae</taxon>
        <taxon>Aureispira</taxon>
    </lineage>
</organism>
<dbReference type="CDD" id="cd00761">
    <property type="entry name" value="Glyco_tranf_GTA_type"/>
    <property type="match status" value="1"/>
</dbReference>
<proteinExistence type="predicted"/>